<feature type="compositionally biased region" description="Polar residues" evidence="1">
    <location>
        <begin position="269"/>
        <end position="285"/>
    </location>
</feature>
<feature type="compositionally biased region" description="Basic and acidic residues" evidence="1">
    <location>
        <begin position="221"/>
        <end position="268"/>
    </location>
</feature>
<dbReference type="AlphaFoldDB" id="A0A1B6LGL1"/>
<accession>A0A1B6LGL1</accession>
<gene>
    <name evidence="2" type="ORF">g.48082</name>
</gene>
<sequence length="385" mass="43454">GMPSEEECSSTMFPVPLFDLSEDTFMDSTPPTVFPEQVHPENILRSARGRPIGRSRRPRGSFRGAERGPRGRPRGSRGMKRMMEGIDVDEHITLDNIDSEMGPRMLEHSGSQITEKTIALLRKSIEGKREGMEKKVRKSDSSEEKSRDSDLDAQVREMKEKIEAAYQAELKFPGKEGKKKSPEKGEGREKKGPPELIPLVKGNTPDKKMKVCNLSNEEESLEKNSPDEKSDSFHGVSKESLKRKLVEENTEHSPENSKRKSTEDRIFDSKQSGNSQDQGENVNFTTDDDSRRESLKESDDGDTMDVDQPVSPEEPDQVVEVKAEPEPPPKPVRPRPKSKAEIKRIKREKDRLRREAKKLAALEALKLAPPPNPFEEDTRMSATDP</sequence>
<dbReference type="EMBL" id="GEBQ01017145">
    <property type="protein sequence ID" value="JAT22832.1"/>
    <property type="molecule type" value="Transcribed_RNA"/>
</dbReference>
<organism evidence="2">
    <name type="scientific">Graphocephala atropunctata</name>
    <dbReference type="NCBI Taxonomy" id="36148"/>
    <lineage>
        <taxon>Eukaryota</taxon>
        <taxon>Metazoa</taxon>
        <taxon>Ecdysozoa</taxon>
        <taxon>Arthropoda</taxon>
        <taxon>Hexapoda</taxon>
        <taxon>Insecta</taxon>
        <taxon>Pterygota</taxon>
        <taxon>Neoptera</taxon>
        <taxon>Paraneoptera</taxon>
        <taxon>Hemiptera</taxon>
        <taxon>Auchenorrhyncha</taxon>
        <taxon>Membracoidea</taxon>
        <taxon>Cicadellidae</taxon>
        <taxon>Cicadellinae</taxon>
        <taxon>Cicadellini</taxon>
        <taxon>Graphocephala</taxon>
    </lineage>
</organism>
<feature type="non-terminal residue" evidence="2">
    <location>
        <position position="1"/>
    </location>
</feature>
<protein>
    <submittedName>
        <fullName evidence="2">Uncharacterized protein</fullName>
    </submittedName>
</protein>
<feature type="compositionally biased region" description="Basic and acidic residues" evidence="1">
    <location>
        <begin position="172"/>
        <end position="193"/>
    </location>
</feature>
<feature type="compositionally biased region" description="Basic residues" evidence="1">
    <location>
        <begin position="70"/>
        <end position="80"/>
    </location>
</feature>
<evidence type="ECO:0000313" key="2">
    <source>
        <dbReference type="EMBL" id="JAT22832.1"/>
    </source>
</evidence>
<proteinExistence type="predicted"/>
<feature type="compositionally biased region" description="Basic and acidic residues" evidence="1">
    <location>
        <begin position="124"/>
        <end position="163"/>
    </location>
</feature>
<evidence type="ECO:0000256" key="1">
    <source>
        <dbReference type="SAM" id="MobiDB-lite"/>
    </source>
</evidence>
<feature type="region of interest" description="Disordered" evidence="1">
    <location>
        <begin position="21"/>
        <end position="87"/>
    </location>
</feature>
<feature type="compositionally biased region" description="Basic and acidic residues" evidence="1">
    <location>
        <begin position="288"/>
        <end position="298"/>
    </location>
</feature>
<feature type="region of interest" description="Disordered" evidence="1">
    <location>
        <begin position="124"/>
        <end position="385"/>
    </location>
</feature>
<reference evidence="2" key="1">
    <citation type="submission" date="2015-11" db="EMBL/GenBank/DDBJ databases">
        <title>De novo transcriptome assembly of four potential Pierce s Disease insect vectors from Arizona vineyards.</title>
        <authorList>
            <person name="Tassone E.E."/>
        </authorList>
    </citation>
    <scope>NUCLEOTIDE SEQUENCE</scope>
</reference>
<feature type="non-terminal residue" evidence="2">
    <location>
        <position position="385"/>
    </location>
</feature>
<name>A0A1B6LGL1_9HEMI</name>
<feature type="compositionally biased region" description="Basic residues" evidence="1">
    <location>
        <begin position="47"/>
        <end position="60"/>
    </location>
</feature>
<feature type="compositionally biased region" description="Basic and acidic residues" evidence="1">
    <location>
        <begin position="338"/>
        <end position="360"/>
    </location>
</feature>